<accession>A0A1I5J4J7</accession>
<sequence length="242" mass="27019">MIKSFISSPRFKSKWSLVATLIGLPLLVSGCLNNFDTPPAQPAAYISIYQGSPDAPAMDIFANQNRVNNQPLNFAEVLAYSPFYVGERSFRFSSFNSTTTLLQKDFTIEQDAIYSMFVLDRVADLDAILIEDEWTLPSADSAQVRMVHLSPDTGEVFLQFSNLSTPVTNNMNFGDDSNFTMVKKNTYNVQVKSVATGEVLLSANDVQINGNRVYTFVLRGLAETTNQTQKMDLQLITNYVNF</sequence>
<dbReference type="Proteomes" id="UP000199564">
    <property type="component" value="Unassembled WGS sequence"/>
</dbReference>
<dbReference type="AlphaFoldDB" id="A0A1I5J4J7"/>
<dbReference type="Pfam" id="PF14344">
    <property type="entry name" value="DUF4397"/>
    <property type="match status" value="1"/>
</dbReference>
<proteinExistence type="predicted"/>
<keyword evidence="4" id="KW-1185">Reference proteome</keyword>
<protein>
    <recommendedName>
        <fullName evidence="2">DUF4397 domain-containing protein</fullName>
    </recommendedName>
</protein>
<dbReference type="RefSeq" id="WP_091655331.1">
    <property type="nucleotide sequence ID" value="NZ_FOVW01000011.1"/>
</dbReference>
<evidence type="ECO:0000313" key="3">
    <source>
        <dbReference type="EMBL" id="SFO67804.1"/>
    </source>
</evidence>
<organism evidence="3 4">
    <name type="scientific">Algoriphagus ornithinivorans</name>
    <dbReference type="NCBI Taxonomy" id="226506"/>
    <lineage>
        <taxon>Bacteria</taxon>
        <taxon>Pseudomonadati</taxon>
        <taxon>Bacteroidota</taxon>
        <taxon>Cytophagia</taxon>
        <taxon>Cytophagales</taxon>
        <taxon>Cyclobacteriaceae</taxon>
        <taxon>Algoriphagus</taxon>
    </lineage>
</organism>
<feature type="chain" id="PRO_5011693778" description="DUF4397 domain-containing protein" evidence="1">
    <location>
        <begin position="31"/>
        <end position="242"/>
    </location>
</feature>
<evidence type="ECO:0000313" key="4">
    <source>
        <dbReference type="Proteomes" id="UP000199564"/>
    </source>
</evidence>
<feature type="domain" description="DUF4397" evidence="2">
    <location>
        <begin position="44"/>
        <end position="156"/>
    </location>
</feature>
<reference evidence="4" key="1">
    <citation type="submission" date="2016-10" db="EMBL/GenBank/DDBJ databases">
        <authorList>
            <person name="Varghese N."/>
            <person name="Submissions S."/>
        </authorList>
    </citation>
    <scope>NUCLEOTIDE SEQUENCE [LARGE SCALE GENOMIC DNA]</scope>
    <source>
        <strain evidence="4">DSM 15282</strain>
    </source>
</reference>
<dbReference type="InterPro" id="IPR025510">
    <property type="entry name" value="DUF4397"/>
</dbReference>
<evidence type="ECO:0000256" key="1">
    <source>
        <dbReference type="SAM" id="SignalP"/>
    </source>
</evidence>
<dbReference type="PROSITE" id="PS51257">
    <property type="entry name" value="PROKAR_LIPOPROTEIN"/>
    <property type="match status" value="1"/>
</dbReference>
<gene>
    <name evidence="3" type="ORF">SAMN04488519_11176</name>
</gene>
<name>A0A1I5J4J7_9BACT</name>
<evidence type="ECO:0000259" key="2">
    <source>
        <dbReference type="Pfam" id="PF14344"/>
    </source>
</evidence>
<feature type="signal peptide" evidence="1">
    <location>
        <begin position="1"/>
        <end position="30"/>
    </location>
</feature>
<dbReference type="EMBL" id="FOVW01000011">
    <property type="protein sequence ID" value="SFO67804.1"/>
    <property type="molecule type" value="Genomic_DNA"/>
</dbReference>
<keyword evidence="1" id="KW-0732">Signal</keyword>
<dbReference type="STRING" id="226506.SAMN04488519_11176"/>